<evidence type="ECO:0000313" key="10">
    <source>
        <dbReference type="Proteomes" id="UP000887566"/>
    </source>
</evidence>
<feature type="region of interest" description="Disordered" evidence="8">
    <location>
        <begin position="746"/>
        <end position="777"/>
    </location>
</feature>
<dbReference type="Pfam" id="PF14752">
    <property type="entry name" value="RBP_receptor"/>
    <property type="match status" value="2"/>
</dbReference>
<proteinExistence type="predicted"/>
<comment type="subcellular location">
    <subcellularLocation>
        <location evidence="1">Cell membrane</location>
        <topology evidence="1">Multi-pass membrane protein</topology>
    </subcellularLocation>
</comment>
<evidence type="ECO:0000256" key="7">
    <source>
        <dbReference type="ARBA" id="ARBA00023170"/>
    </source>
</evidence>
<dbReference type="WBParaSite" id="PSAMB.scaffold2871size20786.g19590.t1">
    <property type="protein sequence ID" value="PSAMB.scaffold2871size20786.g19590.t1"/>
    <property type="gene ID" value="PSAMB.scaffold2871size20786.g19590"/>
</dbReference>
<dbReference type="PANTHER" id="PTHR21444:SF15">
    <property type="entry name" value="RECEPTOR FOR RETINOL UPTAKE STRA6"/>
    <property type="match status" value="1"/>
</dbReference>
<feature type="transmembrane region" description="Helical" evidence="9">
    <location>
        <begin position="569"/>
        <end position="590"/>
    </location>
</feature>
<dbReference type="AlphaFoldDB" id="A0A914W0M6"/>
<feature type="transmembrane region" description="Helical" evidence="9">
    <location>
        <begin position="66"/>
        <end position="85"/>
    </location>
</feature>
<feature type="transmembrane region" description="Helical" evidence="9">
    <location>
        <begin position="209"/>
        <end position="232"/>
    </location>
</feature>
<feature type="region of interest" description="Disordered" evidence="8">
    <location>
        <begin position="16"/>
        <end position="37"/>
    </location>
</feature>
<feature type="transmembrane region" description="Helical" evidence="9">
    <location>
        <begin position="523"/>
        <end position="545"/>
    </location>
</feature>
<feature type="transmembrane region" description="Helical" evidence="9">
    <location>
        <begin position="339"/>
        <end position="358"/>
    </location>
</feature>
<name>A0A914W0M6_9BILA</name>
<feature type="transmembrane region" description="Helical" evidence="9">
    <location>
        <begin position="116"/>
        <end position="135"/>
    </location>
</feature>
<evidence type="ECO:0000256" key="3">
    <source>
        <dbReference type="ARBA" id="ARBA00022475"/>
    </source>
</evidence>
<dbReference type="InterPro" id="IPR026612">
    <property type="entry name" value="STRA6-like"/>
</dbReference>
<dbReference type="PANTHER" id="PTHR21444">
    <property type="entry name" value="COILED-COIL DOMAIN-CONTAINING PROTEIN 180"/>
    <property type="match status" value="1"/>
</dbReference>
<evidence type="ECO:0000256" key="6">
    <source>
        <dbReference type="ARBA" id="ARBA00023136"/>
    </source>
</evidence>
<organism evidence="10 11">
    <name type="scientific">Plectus sambesii</name>
    <dbReference type="NCBI Taxonomy" id="2011161"/>
    <lineage>
        <taxon>Eukaryota</taxon>
        <taxon>Metazoa</taxon>
        <taxon>Ecdysozoa</taxon>
        <taxon>Nematoda</taxon>
        <taxon>Chromadorea</taxon>
        <taxon>Plectida</taxon>
        <taxon>Plectina</taxon>
        <taxon>Plectoidea</taxon>
        <taxon>Plectidae</taxon>
        <taxon>Plectus</taxon>
    </lineage>
</organism>
<feature type="compositionally biased region" description="Low complexity" evidence="8">
    <location>
        <begin position="16"/>
        <end position="28"/>
    </location>
</feature>
<dbReference type="GO" id="GO:0038023">
    <property type="term" value="F:signaling receptor activity"/>
    <property type="evidence" value="ECO:0007669"/>
    <property type="project" value="InterPro"/>
</dbReference>
<keyword evidence="10" id="KW-1185">Reference proteome</keyword>
<dbReference type="GO" id="GO:0005886">
    <property type="term" value="C:plasma membrane"/>
    <property type="evidence" value="ECO:0007669"/>
    <property type="project" value="UniProtKB-SubCell"/>
</dbReference>
<keyword evidence="4 9" id="KW-0812">Transmembrane</keyword>
<keyword evidence="6 9" id="KW-0472">Membrane</keyword>
<keyword evidence="5 9" id="KW-1133">Transmembrane helix</keyword>
<sequence>MVIRATVTVANHSEANSTWNEMSNSSSSPQHDLTEWSHESHKVDANTKCVFLFATLGHQQLYKDNIVYVQVLPAVLLIIFFAFVAKSGPSLHSFLQCRARVPVPVRLNEQREHRGLICAAFGIAVWTVVQIIFSGKSVYEWSYDDEFHAMLMILNCLLAGIVYWPVMAAINTEYLPGQIIGCIYVWWCTICAVLISLPCEFFKLDIIMVGVQMLPLYVFLLYICIAMPIRIIRGIRERGNQKTGNWVEQNKGLYQVRHVRRMFRLTLRKKSMIQDVIVADSSKKPFGFESIKKKIVEGNDEEKAENEKTREEKDLDVVNEREKKILNARFYKVLPGFRYSLNILVAVTITQTAIYLLAVSGLRYHTVLLDATIKFIEALTIVMSATPHFLTGNKTGPIIDIVEKLDNDSIRDYARTPIIASILFAYLLNLLAMFLTMRNYRKHLVYLFHGQHAMIPEYNKIKSAAGILTSSTTYIGYQLGYGIYAYFVQMFWLVLIFGGLWANVILVVVYGRTKIIGKILKHTLPVIAYYLVMRIGQKLLVYHFFCQKRDRKKDTKVLAIDNRHCYMNYHYIMIFFNAPLGIFNAFARVLKILAFSLWTMPRCDIPSISREFEIRDSGFRTYVCMLEMENAMTNPLLIVFVHHLLDAVRHSHGHPEDLTDTKHDEQQELALDAGGKRPSVQLSPRSKLARNRWHLLYTLYRNPILRACRTQTTILTLPMVITFSRERGSLDIKQQQQLLEMEKHEYTPERRKSRDTFPPIGHGRPTIIRVMQNPERY</sequence>
<keyword evidence="3" id="KW-1003">Cell membrane</keyword>
<feature type="transmembrane region" description="Helical" evidence="9">
    <location>
        <begin position="490"/>
        <end position="511"/>
    </location>
</feature>
<feature type="transmembrane region" description="Helical" evidence="9">
    <location>
        <begin position="178"/>
        <end position="197"/>
    </location>
</feature>
<feature type="compositionally biased region" description="Basic and acidic residues" evidence="8">
    <location>
        <begin position="746"/>
        <end position="755"/>
    </location>
</feature>
<dbReference type="GO" id="GO:0071939">
    <property type="term" value="P:vitamin A import into cell"/>
    <property type="evidence" value="ECO:0007669"/>
    <property type="project" value="TreeGrafter"/>
</dbReference>
<evidence type="ECO:0000313" key="11">
    <source>
        <dbReference type="WBParaSite" id="PSAMB.scaffold2871size20786.g19590.t1"/>
    </source>
</evidence>
<protein>
    <submittedName>
        <fullName evidence="11">Receptor for retinol uptake STRA6</fullName>
    </submittedName>
</protein>
<feature type="transmembrane region" description="Helical" evidence="9">
    <location>
        <begin position="147"/>
        <end position="166"/>
    </location>
</feature>
<evidence type="ECO:0000256" key="1">
    <source>
        <dbReference type="ARBA" id="ARBA00004651"/>
    </source>
</evidence>
<evidence type="ECO:0000256" key="4">
    <source>
        <dbReference type="ARBA" id="ARBA00022692"/>
    </source>
</evidence>
<reference evidence="11" key="1">
    <citation type="submission" date="2022-11" db="UniProtKB">
        <authorList>
            <consortium name="WormBaseParasite"/>
        </authorList>
    </citation>
    <scope>IDENTIFICATION</scope>
</reference>
<dbReference type="GO" id="GO:0034632">
    <property type="term" value="F:retinol transmembrane transporter activity"/>
    <property type="evidence" value="ECO:0007669"/>
    <property type="project" value="InterPro"/>
</dbReference>
<evidence type="ECO:0000256" key="8">
    <source>
        <dbReference type="SAM" id="MobiDB-lite"/>
    </source>
</evidence>
<evidence type="ECO:0000256" key="2">
    <source>
        <dbReference type="ARBA" id="ARBA00022448"/>
    </source>
</evidence>
<keyword evidence="2" id="KW-0813">Transport</keyword>
<dbReference type="Proteomes" id="UP000887566">
    <property type="component" value="Unplaced"/>
</dbReference>
<feature type="transmembrane region" description="Helical" evidence="9">
    <location>
        <begin position="418"/>
        <end position="437"/>
    </location>
</feature>
<accession>A0A914W0M6</accession>
<keyword evidence="7" id="KW-0675">Receptor</keyword>
<evidence type="ECO:0000256" key="9">
    <source>
        <dbReference type="SAM" id="Phobius"/>
    </source>
</evidence>
<evidence type="ECO:0000256" key="5">
    <source>
        <dbReference type="ARBA" id="ARBA00022989"/>
    </source>
</evidence>